<dbReference type="NCBIfam" id="TIGR00010">
    <property type="entry name" value="YchF/TatD family DNA exonuclease"/>
    <property type="match status" value="1"/>
</dbReference>
<proteinExistence type="predicted"/>
<feature type="binding site" evidence="3">
    <location>
        <position position="7"/>
    </location>
    <ligand>
        <name>a divalent metal cation</name>
        <dbReference type="ChEBI" id="CHEBI:60240"/>
        <label>1</label>
    </ligand>
</feature>
<evidence type="ECO:0000256" key="2">
    <source>
        <dbReference type="ARBA" id="ARBA00022801"/>
    </source>
</evidence>
<reference evidence="4 5" key="1">
    <citation type="journal article" date="2016" name="Nat. Commun.">
        <title>Thousands of microbial genomes shed light on interconnected biogeochemical processes in an aquifer system.</title>
        <authorList>
            <person name="Anantharaman K."/>
            <person name="Brown C.T."/>
            <person name="Hug L.A."/>
            <person name="Sharon I."/>
            <person name="Castelle C.J."/>
            <person name="Probst A.J."/>
            <person name="Thomas B.C."/>
            <person name="Singh A."/>
            <person name="Wilkins M.J."/>
            <person name="Karaoz U."/>
            <person name="Brodie E.L."/>
            <person name="Williams K.H."/>
            <person name="Hubbard S.S."/>
            <person name="Banfield J.F."/>
        </authorList>
    </citation>
    <scope>NUCLEOTIDE SEQUENCE [LARGE SCALE GENOMIC DNA]</scope>
</reference>
<gene>
    <name evidence="4" type="ORF">A2Y75_08275</name>
</gene>
<feature type="binding site" evidence="3">
    <location>
        <position position="91"/>
    </location>
    <ligand>
        <name>a divalent metal cation</name>
        <dbReference type="ChEBI" id="CHEBI:60240"/>
        <label>1</label>
    </ligand>
</feature>
<name>A0A1F2WLM2_9ACTN</name>
<sequence>MNLIDTHAHLDLLEEDAGEALGRAEAAGIRGVIAVGIDLESSRKAIEFANSFPQVRAVIGVHPHDASKVDDAALRRLEQLAGDPRVVGIGETGLDFYRNRSPREDQEQSFRAQIELAARLKLPLVVHDREAHSHTLRILRDYQPFKHGLVLHCFSGDLPMALSCIEMGAHISVAGPVTFQNARVLQQLVKELPLDRMLIETDCPFLSPHPFRGKPNSPERLVLIAEKVAELKGIPLQDLQLPNPFHP</sequence>
<feature type="binding site" evidence="3">
    <location>
        <position position="9"/>
    </location>
    <ligand>
        <name>a divalent metal cation</name>
        <dbReference type="ChEBI" id="CHEBI:60240"/>
        <label>1</label>
    </ligand>
</feature>
<dbReference type="CDD" id="cd01310">
    <property type="entry name" value="TatD_DNAse"/>
    <property type="match status" value="1"/>
</dbReference>
<dbReference type="GO" id="GO:0004536">
    <property type="term" value="F:DNA nuclease activity"/>
    <property type="evidence" value="ECO:0007669"/>
    <property type="project" value="InterPro"/>
</dbReference>
<dbReference type="GO" id="GO:0046872">
    <property type="term" value="F:metal ion binding"/>
    <property type="evidence" value="ECO:0007669"/>
    <property type="project" value="UniProtKB-KW"/>
</dbReference>
<evidence type="ECO:0000313" key="4">
    <source>
        <dbReference type="EMBL" id="OFW57724.1"/>
    </source>
</evidence>
<dbReference type="Pfam" id="PF01026">
    <property type="entry name" value="TatD_DNase"/>
    <property type="match status" value="1"/>
</dbReference>
<keyword evidence="2" id="KW-0378">Hydrolase</keyword>
<feature type="binding site" evidence="3">
    <location>
        <position position="202"/>
    </location>
    <ligand>
        <name>a divalent metal cation</name>
        <dbReference type="ChEBI" id="CHEBI:60240"/>
        <label>1</label>
    </ligand>
</feature>
<accession>A0A1F2WLM2</accession>
<dbReference type="GO" id="GO:0016788">
    <property type="term" value="F:hydrolase activity, acting on ester bonds"/>
    <property type="evidence" value="ECO:0007669"/>
    <property type="project" value="InterPro"/>
</dbReference>
<dbReference type="SUPFAM" id="SSF51556">
    <property type="entry name" value="Metallo-dependent hydrolases"/>
    <property type="match status" value="1"/>
</dbReference>
<dbReference type="STRING" id="1797197.A2Y75_08275"/>
<dbReference type="FunFam" id="3.20.20.140:FF:000005">
    <property type="entry name" value="TatD family hydrolase"/>
    <property type="match status" value="1"/>
</dbReference>
<feature type="binding site" evidence="3">
    <location>
        <position position="152"/>
    </location>
    <ligand>
        <name>a divalent metal cation</name>
        <dbReference type="ChEBI" id="CHEBI:60240"/>
        <label>2</label>
    </ligand>
</feature>
<dbReference type="Proteomes" id="UP000177876">
    <property type="component" value="Unassembled WGS sequence"/>
</dbReference>
<dbReference type="AlphaFoldDB" id="A0A1F2WLM2"/>
<keyword evidence="1 3" id="KW-0479">Metal-binding</keyword>
<dbReference type="PIRSF" id="PIRSF005902">
    <property type="entry name" value="DNase_TatD"/>
    <property type="match status" value="1"/>
</dbReference>
<comment type="caution">
    <text evidence="4">The sequence shown here is derived from an EMBL/GenBank/DDBJ whole genome shotgun (WGS) entry which is preliminary data.</text>
</comment>
<organism evidence="4 5">
    <name type="scientific">Candidatus Solincola sediminis</name>
    <dbReference type="NCBI Taxonomy" id="1797199"/>
    <lineage>
        <taxon>Bacteria</taxon>
        <taxon>Bacillati</taxon>
        <taxon>Actinomycetota</taxon>
        <taxon>Candidatus Geothermincolia</taxon>
        <taxon>Candidatus Geothermincolales</taxon>
        <taxon>Candidatus Geothermincolaceae</taxon>
        <taxon>Candidatus Solincola</taxon>
    </lineage>
</organism>
<dbReference type="PANTHER" id="PTHR46124">
    <property type="entry name" value="D-AMINOACYL-TRNA DEACYLASE"/>
    <property type="match status" value="1"/>
</dbReference>
<evidence type="ECO:0008006" key="6">
    <source>
        <dbReference type="Google" id="ProtNLM"/>
    </source>
</evidence>
<evidence type="ECO:0000256" key="1">
    <source>
        <dbReference type="ARBA" id="ARBA00022723"/>
    </source>
</evidence>
<dbReference type="GO" id="GO:0005829">
    <property type="term" value="C:cytosol"/>
    <property type="evidence" value="ECO:0007669"/>
    <property type="project" value="TreeGrafter"/>
</dbReference>
<feature type="binding site" evidence="3">
    <location>
        <position position="127"/>
    </location>
    <ligand>
        <name>a divalent metal cation</name>
        <dbReference type="ChEBI" id="CHEBI:60240"/>
        <label>2</label>
    </ligand>
</feature>
<dbReference type="InterPro" id="IPR001130">
    <property type="entry name" value="TatD-like"/>
</dbReference>
<dbReference type="EMBL" id="MELK01000030">
    <property type="protein sequence ID" value="OFW57724.1"/>
    <property type="molecule type" value="Genomic_DNA"/>
</dbReference>
<evidence type="ECO:0000256" key="3">
    <source>
        <dbReference type="PIRSR" id="PIRSR005902-1"/>
    </source>
</evidence>
<dbReference type="InterPro" id="IPR018228">
    <property type="entry name" value="DNase_TatD-rel_CS"/>
</dbReference>
<dbReference type="InterPro" id="IPR032466">
    <property type="entry name" value="Metal_Hydrolase"/>
</dbReference>
<protein>
    <recommendedName>
        <fullName evidence="6">Hydrolase TatD</fullName>
    </recommendedName>
</protein>
<evidence type="ECO:0000313" key="5">
    <source>
        <dbReference type="Proteomes" id="UP000177876"/>
    </source>
</evidence>
<dbReference type="PANTHER" id="PTHR46124:SF2">
    <property type="entry name" value="D-AMINOACYL-TRNA DEACYLASE"/>
    <property type="match status" value="1"/>
</dbReference>
<dbReference type="Gene3D" id="3.20.20.140">
    <property type="entry name" value="Metal-dependent hydrolases"/>
    <property type="match status" value="1"/>
</dbReference>
<dbReference type="PROSITE" id="PS01137">
    <property type="entry name" value="TATD_1"/>
    <property type="match status" value="1"/>
</dbReference>
<dbReference type="InterPro" id="IPR015991">
    <property type="entry name" value="TatD/YcfH-like"/>
</dbReference>